<comment type="caution">
    <text evidence="1">The sequence shown here is derived from an EMBL/GenBank/DDBJ whole genome shotgun (WGS) entry which is preliminary data.</text>
</comment>
<dbReference type="EMBL" id="JAUJYO010000006">
    <property type="protein sequence ID" value="KAK1313964.1"/>
    <property type="molecule type" value="Genomic_DNA"/>
</dbReference>
<dbReference type="AlphaFoldDB" id="A0AAV9ELV1"/>
<dbReference type="Proteomes" id="UP001180020">
    <property type="component" value="Unassembled WGS sequence"/>
</dbReference>
<organism evidence="1 2">
    <name type="scientific">Acorus calamus</name>
    <name type="common">Sweet flag</name>
    <dbReference type="NCBI Taxonomy" id="4465"/>
    <lineage>
        <taxon>Eukaryota</taxon>
        <taxon>Viridiplantae</taxon>
        <taxon>Streptophyta</taxon>
        <taxon>Embryophyta</taxon>
        <taxon>Tracheophyta</taxon>
        <taxon>Spermatophyta</taxon>
        <taxon>Magnoliopsida</taxon>
        <taxon>Liliopsida</taxon>
        <taxon>Acoraceae</taxon>
        <taxon>Acorus</taxon>
    </lineage>
</organism>
<protein>
    <submittedName>
        <fullName evidence="1">Uncharacterized protein</fullName>
    </submittedName>
</protein>
<accession>A0AAV9ELV1</accession>
<keyword evidence="2" id="KW-1185">Reference proteome</keyword>
<sequence>MVDTHQRDLRCFTNNKVSSRVLNQCAMSCSVRGKGTIRITFNPTWRRWTP</sequence>
<evidence type="ECO:0000313" key="2">
    <source>
        <dbReference type="Proteomes" id="UP001180020"/>
    </source>
</evidence>
<reference evidence="1" key="1">
    <citation type="journal article" date="2023" name="Nat. Commun.">
        <title>Diploid and tetraploid genomes of Acorus and the evolution of monocots.</title>
        <authorList>
            <person name="Ma L."/>
            <person name="Liu K.W."/>
            <person name="Li Z."/>
            <person name="Hsiao Y.Y."/>
            <person name="Qi Y."/>
            <person name="Fu T."/>
            <person name="Tang G.D."/>
            <person name="Zhang D."/>
            <person name="Sun W.H."/>
            <person name="Liu D.K."/>
            <person name="Li Y."/>
            <person name="Chen G.Z."/>
            <person name="Liu X.D."/>
            <person name="Liao X.Y."/>
            <person name="Jiang Y.T."/>
            <person name="Yu X."/>
            <person name="Hao Y."/>
            <person name="Huang J."/>
            <person name="Zhao X.W."/>
            <person name="Ke S."/>
            <person name="Chen Y.Y."/>
            <person name="Wu W.L."/>
            <person name="Hsu J.L."/>
            <person name="Lin Y.F."/>
            <person name="Huang M.D."/>
            <person name="Li C.Y."/>
            <person name="Huang L."/>
            <person name="Wang Z.W."/>
            <person name="Zhao X."/>
            <person name="Zhong W.Y."/>
            <person name="Peng D.H."/>
            <person name="Ahmad S."/>
            <person name="Lan S."/>
            <person name="Zhang J.S."/>
            <person name="Tsai W.C."/>
            <person name="Van de Peer Y."/>
            <person name="Liu Z.J."/>
        </authorList>
    </citation>
    <scope>NUCLEOTIDE SEQUENCE</scope>
    <source>
        <strain evidence="1">CP</strain>
    </source>
</reference>
<evidence type="ECO:0000313" key="1">
    <source>
        <dbReference type="EMBL" id="KAK1313964.1"/>
    </source>
</evidence>
<proteinExistence type="predicted"/>
<reference evidence="1" key="2">
    <citation type="submission" date="2023-06" db="EMBL/GenBank/DDBJ databases">
        <authorList>
            <person name="Ma L."/>
            <person name="Liu K.-W."/>
            <person name="Li Z."/>
            <person name="Hsiao Y.-Y."/>
            <person name="Qi Y."/>
            <person name="Fu T."/>
            <person name="Tang G."/>
            <person name="Zhang D."/>
            <person name="Sun W.-H."/>
            <person name="Liu D.-K."/>
            <person name="Li Y."/>
            <person name="Chen G.-Z."/>
            <person name="Liu X.-D."/>
            <person name="Liao X.-Y."/>
            <person name="Jiang Y.-T."/>
            <person name="Yu X."/>
            <person name="Hao Y."/>
            <person name="Huang J."/>
            <person name="Zhao X.-W."/>
            <person name="Ke S."/>
            <person name="Chen Y.-Y."/>
            <person name="Wu W.-L."/>
            <person name="Hsu J.-L."/>
            <person name="Lin Y.-F."/>
            <person name="Huang M.-D."/>
            <person name="Li C.-Y."/>
            <person name="Huang L."/>
            <person name="Wang Z.-W."/>
            <person name="Zhao X."/>
            <person name="Zhong W.-Y."/>
            <person name="Peng D.-H."/>
            <person name="Ahmad S."/>
            <person name="Lan S."/>
            <person name="Zhang J.-S."/>
            <person name="Tsai W.-C."/>
            <person name="Van De Peer Y."/>
            <person name="Liu Z.-J."/>
        </authorList>
    </citation>
    <scope>NUCLEOTIDE SEQUENCE</scope>
    <source>
        <strain evidence="1">CP</strain>
        <tissue evidence="1">Leaves</tissue>
    </source>
</reference>
<gene>
    <name evidence="1" type="ORF">QJS10_CPA06g01851</name>
</gene>
<name>A0AAV9ELV1_ACOCL</name>